<evidence type="ECO:0000256" key="1">
    <source>
        <dbReference type="ARBA" id="ARBA00008875"/>
    </source>
</evidence>
<dbReference type="PRINTS" id="PR00745">
    <property type="entry name" value="GLHYDRLASE39"/>
</dbReference>
<evidence type="ECO:0000313" key="7">
    <source>
        <dbReference type="Proteomes" id="UP000823851"/>
    </source>
</evidence>
<keyword evidence="2" id="KW-0378">Hydrolase</keyword>
<dbReference type="SUPFAM" id="SSF51011">
    <property type="entry name" value="Glycosyl hydrolase domain"/>
    <property type="match status" value="1"/>
</dbReference>
<evidence type="ECO:0000256" key="4">
    <source>
        <dbReference type="PIRSR" id="PIRSR600514-1"/>
    </source>
</evidence>
<comment type="similarity">
    <text evidence="1">Belongs to the glycosyl hydrolase 39 family.</text>
</comment>
<accession>A0A9D2R1E6</accession>
<dbReference type="InterPro" id="IPR049166">
    <property type="entry name" value="GH39_cat"/>
</dbReference>
<feature type="active site" description="Proton donor" evidence="4">
    <location>
        <position position="163"/>
    </location>
</feature>
<organism evidence="6 7">
    <name type="scientific">Candidatus Eisenbergiella stercorigallinarum</name>
    <dbReference type="NCBI Taxonomy" id="2838557"/>
    <lineage>
        <taxon>Bacteria</taxon>
        <taxon>Bacillati</taxon>
        <taxon>Bacillota</taxon>
        <taxon>Clostridia</taxon>
        <taxon>Lachnospirales</taxon>
        <taxon>Lachnospiraceae</taxon>
        <taxon>Eisenbergiella</taxon>
    </lineage>
</organism>
<dbReference type="EMBL" id="DWUW01000222">
    <property type="protein sequence ID" value="HJD31836.1"/>
    <property type="molecule type" value="Genomic_DNA"/>
</dbReference>
<feature type="domain" description="Glycosyl hydrolases family 39 N-terminal catalytic" evidence="5">
    <location>
        <begin position="20"/>
        <end position="474"/>
    </location>
</feature>
<name>A0A9D2R1E6_9FIRM</name>
<dbReference type="SUPFAM" id="SSF51445">
    <property type="entry name" value="(Trans)glycosidases"/>
    <property type="match status" value="1"/>
</dbReference>
<dbReference type="InterPro" id="IPR017853">
    <property type="entry name" value="GH"/>
</dbReference>
<dbReference type="InterPro" id="IPR051923">
    <property type="entry name" value="Glycosyl_Hydrolase_39"/>
</dbReference>
<dbReference type="Proteomes" id="UP000823851">
    <property type="component" value="Unassembled WGS sequence"/>
</dbReference>
<dbReference type="GO" id="GO:0005975">
    <property type="term" value="P:carbohydrate metabolic process"/>
    <property type="evidence" value="ECO:0007669"/>
    <property type="project" value="InterPro"/>
</dbReference>
<dbReference type="InterPro" id="IPR000514">
    <property type="entry name" value="Glyco_hydro_39"/>
</dbReference>
<reference evidence="6" key="2">
    <citation type="submission" date="2021-04" db="EMBL/GenBank/DDBJ databases">
        <authorList>
            <person name="Gilroy R."/>
        </authorList>
    </citation>
    <scope>NUCLEOTIDE SEQUENCE</scope>
    <source>
        <strain evidence="6">ChiHjej8B7-25341</strain>
    </source>
</reference>
<comment type="caution">
    <text evidence="6">The sequence shown here is derived from an EMBL/GenBank/DDBJ whole genome shotgun (WGS) entry which is preliminary data.</text>
</comment>
<evidence type="ECO:0000313" key="6">
    <source>
        <dbReference type="EMBL" id="HJD31836.1"/>
    </source>
</evidence>
<evidence type="ECO:0000259" key="5">
    <source>
        <dbReference type="Pfam" id="PF01229"/>
    </source>
</evidence>
<protein>
    <submittedName>
        <fullName evidence="6">Xylan 1,4-beta-xylosidase</fullName>
    </submittedName>
</protein>
<dbReference type="GO" id="GO:0004553">
    <property type="term" value="F:hydrolase activity, hydrolyzing O-glycosyl compounds"/>
    <property type="evidence" value="ECO:0007669"/>
    <property type="project" value="InterPro"/>
</dbReference>
<reference evidence="6" key="1">
    <citation type="journal article" date="2021" name="PeerJ">
        <title>Extensive microbial diversity within the chicken gut microbiome revealed by metagenomics and culture.</title>
        <authorList>
            <person name="Gilroy R."/>
            <person name="Ravi A."/>
            <person name="Getino M."/>
            <person name="Pursley I."/>
            <person name="Horton D.L."/>
            <person name="Alikhan N.F."/>
            <person name="Baker D."/>
            <person name="Gharbi K."/>
            <person name="Hall N."/>
            <person name="Watson M."/>
            <person name="Adriaenssens E.M."/>
            <person name="Foster-Nyarko E."/>
            <person name="Jarju S."/>
            <person name="Secka A."/>
            <person name="Antonio M."/>
            <person name="Oren A."/>
            <person name="Chaudhuri R.R."/>
            <person name="La Ragione R."/>
            <person name="Hildebrand F."/>
            <person name="Pallen M.J."/>
        </authorList>
    </citation>
    <scope>NUCLEOTIDE SEQUENCE</scope>
    <source>
        <strain evidence="6">ChiHjej8B7-25341</strain>
    </source>
</reference>
<evidence type="ECO:0000256" key="2">
    <source>
        <dbReference type="ARBA" id="ARBA00022801"/>
    </source>
</evidence>
<dbReference type="AlphaFoldDB" id="A0A9D2R1E6"/>
<dbReference type="Gene3D" id="2.60.40.1500">
    <property type="entry name" value="Glycosyl hydrolase domain, family 39"/>
    <property type="match status" value="1"/>
</dbReference>
<gene>
    <name evidence="6" type="ORF">H9912_07830</name>
</gene>
<dbReference type="Pfam" id="PF01229">
    <property type="entry name" value="Glyco_hydro_39"/>
    <property type="match status" value="1"/>
</dbReference>
<dbReference type="PANTHER" id="PTHR12631">
    <property type="entry name" value="ALPHA-L-IDURONIDASE"/>
    <property type="match status" value="1"/>
</dbReference>
<evidence type="ECO:0000256" key="3">
    <source>
        <dbReference type="ARBA" id="ARBA00023295"/>
    </source>
</evidence>
<sequence length="511" mass="58948">MARKNYEIRQDAQILFHNKADYCVGTGRIGLALQKEYQEQLALVQKEIGFSHIRGHGLFSDDMGIYREYEDENGKKHAEYCFTYLDLVMDRYKELKIRPFLELGFMPEKLASGDQTVFYWKGNVTPPSDYAGWRALVQATLRHLMERYGADEVTQWPVEVWNEPNLPGFWKDADMEEYFRLFRETFAAVKETDPRFRVGGPAICGVEDEKWIRCFLEFCREEKIPLDFLTRHHYTTEVPETDGHYGYVKLREPEEGFKNLQSTRDIVDSFEEYRGLAIHITEFNTSYVPNCPLHDTNQNAAYIAHQLSRLGDVNESYSYWTFGDIFEEFGVPFTPFHGGFGLVADGGIPKPTLWAFHFFKKLQGTCVHRSDDAVIVRGEDGVYRGAAWNRTMDGNGETLELEFLLPVEGGEDSRPGTFCIVTQTVDEETCNPLKLWHDMGEPSSLSEEQKRLLKEGSRPFVGSCRKRAADGKLQVELTVRENGVVYFEAFPVREESDRGYSYQRAIGRPEK</sequence>
<proteinExistence type="inferred from homology"/>
<dbReference type="PANTHER" id="PTHR12631:SF10">
    <property type="entry name" value="BETA-XYLOSIDASE-LIKE PROTEIN-RELATED"/>
    <property type="match status" value="1"/>
</dbReference>
<keyword evidence="3" id="KW-0326">Glycosidase</keyword>
<dbReference type="Gene3D" id="3.20.20.80">
    <property type="entry name" value="Glycosidases"/>
    <property type="match status" value="1"/>
</dbReference>